<evidence type="ECO:0000313" key="1">
    <source>
        <dbReference type="EMBL" id="RDX53926.1"/>
    </source>
</evidence>
<dbReference type="Proteomes" id="UP000256964">
    <property type="component" value="Unassembled WGS sequence"/>
</dbReference>
<sequence>MPSVCLQTLCLLPPPKSSSKSSMESVPVEVPAFDMEPFPCLPTELIVRILDIAARSSHDTANSVSLVSTWARKIALPHLFNTVIYRSKPAYSAGMSSGAKDSPHARKSQSYSWGPLVHNLWTESTGIMNAPIEGELLQACRNVENLALVPASLRSLAPAVQLQTVARRQEMVGGHADGDPFLARLRSMTLITHTTRYEWHFLVGVRLQDGSQLLHNVTHLRLLDMSVSSFSPHNLLPNLTHLALPYLDLGNDFKQESLRLPPGILEHRSLRMIVLTVAEGKWLTNPWYQIARYPGKDVTSPKATFCTLAKWARKKDDRLYVVLSPRLGVDPCKEWMDAARGGPSLWEMAAKARAEHSHGSGLPETYPKGNRL</sequence>
<evidence type="ECO:0000313" key="2">
    <source>
        <dbReference type="Proteomes" id="UP000256964"/>
    </source>
</evidence>
<reference evidence="1 2" key="1">
    <citation type="journal article" date="2018" name="Biotechnol. Biofuels">
        <title>Integrative visual omics of the white-rot fungus Polyporus brumalis exposes the biotechnological potential of its oxidative enzymes for delignifying raw plant biomass.</title>
        <authorList>
            <person name="Miyauchi S."/>
            <person name="Rancon A."/>
            <person name="Drula E."/>
            <person name="Hage H."/>
            <person name="Chaduli D."/>
            <person name="Favel A."/>
            <person name="Grisel S."/>
            <person name="Henrissat B."/>
            <person name="Herpoel-Gimbert I."/>
            <person name="Ruiz-Duenas F.J."/>
            <person name="Chevret D."/>
            <person name="Hainaut M."/>
            <person name="Lin J."/>
            <person name="Wang M."/>
            <person name="Pangilinan J."/>
            <person name="Lipzen A."/>
            <person name="Lesage-Meessen L."/>
            <person name="Navarro D."/>
            <person name="Riley R."/>
            <person name="Grigoriev I.V."/>
            <person name="Zhou S."/>
            <person name="Raouche S."/>
            <person name="Rosso M.N."/>
        </authorList>
    </citation>
    <scope>NUCLEOTIDE SEQUENCE [LARGE SCALE GENOMIC DNA]</scope>
    <source>
        <strain evidence="1 2">BRFM 1820</strain>
    </source>
</reference>
<dbReference type="STRING" id="139420.A0A371DN21"/>
<keyword evidence="2" id="KW-1185">Reference proteome</keyword>
<accession>A0A371DN21</accession>
<gene>
    <name evidence="1" type="ORF">OH76DRAFT_1165387</name>
</gene>
<dbReference type="EMBL" id="KZ857386">
    <property type="protein sequence ID" value="RDX53926.1"/>
    <property type="molecule type" value="Genomic_DNA"/>
</dbReference>
<proteinExistence type="predicted"/>
<dbReference type="AlphaFoldDB" id="A0A371DN21"/>
<name>A0A371DN21_9APHY</name>
<dbReference type="OrthoDB" id="2795673at2759"/>
<organism evidence="1 2">
    <name type="scientific">Lentinus brumalis</name>
    <dbReference type="NCBI Taxonomy" id="2498619"/>
    <lineage>
        <taxon>Eukaryota</taxon>
        <taxon>Fungi</taxon>
        <taxon>Dikarya</taxon>
        <taxon>Basidiomycota</taxon>
        <taxon>Agaricomycotina</taxon>
        <taxon>Agaricomycetes</taxon>
        <taxon>Polyporales</taxon>
        <taxon>Polyporaceae</taxon>
        <taxon>Lentinus</taxon>
    </lineage>
</organism>
<protein>
    <submittedName>
        <fullName evidence="1">Uncharacterized protein</fullName>
    </submittedName>
</protein>